<dbReference type="InterPro" id="IPR005502">
    <property type="entry name" value="Ribosyl_crysJ1"/>
</dbReference>
<proteinExistence type="inferred from homology"/>
<dbReference type="RefSeq" id="WP_073040961.1">
    <property type="nucleotide sequence ID" value="NZ_FQVB01000034.1"/>
</dbReference>
<comment type="cofactor">
    <cofactor evidence="3">
        <name>Mg(2+)</name>
        <dbReference type="ChEBI" id="CHEBI:18420"/>
    </cofactor>
    <text evidence="3">Binds 2 magnesium ions per subunit.</text>
</comment>
<dbReference type="Pfam" id="PF03747">
    <property type="entry name" value="ADP_ribosyl_GH"/>
    <property type="match status" value="1"/>
</dbReference>
<organism evidence="4 5">
    <name type="scientific">Desulfacinum infernum DSM 9756</name>
    <dbReference type="NCBI Taxonomy" id="1121391"/>
    <lineage>
        <taxon>Bacteria</taxon>
        <taxon>Pseudomonadati</taxon>
        <taxon>Thermodesulfobacteriota</taxon>
        <taxon>Syntrophobacteria</taxon>
        <taxon>Syntrophobacterales</taxon>
        <taxon>Syntrophobacteraceae</taxon>
        <taxon>Desulfacinum</taxon>
    </lineage>
</organism>
<comment type="similarity">
    <text evidence="1">Belongs to the ADP-ribosylglycohydrolase family.</text>
</comment>
<feature type="binding site" evidence="3">
    <location>
        <position position="59"/>
    </location>
    <ligand>
        <name>Mg(2+)</name>
        <dbReference type="ChEBI" id="CHEBI:18420"/>
        <label>1</label>
    </ligand>
</feature>
<dbReference type="InterPro" id="IPR050792">
    <property type="entry name" value="ADP-ribosylglycohydrolase"/>
</dbReference>
<evidence type="ECO:0000256" key="3">
    <source>
        <dbReference type="PIRSR" id="PIRSR605502-1"/>
    </source>
</evidence>
<dbReference type="InterPro" id="IPR036705">
    <property type="entry name" value="Ribosyl_crysJ1_sf"/>
</dbReference>
<evidence type="ECO:0000256" key="2">
    <source>
        <dbReference type="ARBA" id="ARBA00022801"/>
    </source>
</evidence>
<dbReference type="Gene3D" id="1.10.4080.10">
    <property type="entry name" value="ADP-ribosylation/Crystallin J1"/>
    <property type="match status" value="1"/>
</dbReference>
<dbReference type="Proteomes" id="UP000184076">
    <property type="component" value="Unassembled WGS sequence"/>
</dbReference>
<dbReference type="AlphaFoldDB" id="A0A1M5G4D0"/>
<protein>
    <submittedName>
        <fullName evidence="4">ADP-ribosylglycohydrolase</fullName>
    </submittedName>
</protein>
<dbReference type="PANTHER" id="PTHR16222">
    <property type="entry name" value="ADP-RIBOSYLGLYCOHYDROLASE"/>
    <property type="match status" value="1"/>
</dbReference>
<dbReference type="OrthoDB" id="5297797at2"/>
<sequence length="302" mass="32625">MTDKREALVWGAFVADSLALGAHWIYDPEAIRERFGTVDRLLEPPPDSYHAGKRRGDLTHYGDQTLVLLESVAAKGGAFDLLDFSERWRGLFRDYRGYVDKATRGTLEKFEEGNSPQESGSSSSDLAGASRIAPIVFALADDPEACLHAARAQTAMTHNHPQVVEAAAFFALTTLRVLQGRRPSRALAEVASEMPASPRLQEWVRRGLESASEETVEAVGAFGRGCPVQAAFPATVHLLARHEKDFRQALAANVMAGGDSAARGLLVGMVLGAHHGLQAVPSDWIEGLRARPAIASFLQAMA</sequence>
<evidence type="ECO:0000256" key="1">
    <source>
        <dbReference type="ARBA" id="ARBA00010702"/>
    </source>
</evidence>
<dbReference type="EMBL" id="FQVB01000034">
    <property type="protein sequence ID" value="SHF98331.1"/>
    <property type="molecule type" value="Genomic_DNA"/>
</dbReference>
<keyword evidence="5" id="KW-1185">Reference proteome</keyword>
<dbReference type="GO" id="GO:0016787">
    <property type="term" value="F:hydrolase activity"/>
    <property type="evidence" value="ECO:0007669"/>
    <property type="project" value="UniProtKB-KW"/>
</dbReference>
<dbReference type="GO" id="GO:0046872">
    <property type="term" value="F:metal ion binding"/>
    <property type="evidence" value="ECO:0007669"/>
    <property type="project" value="UniProtKB-KW"/>
</dbReference>
<dbReference type="STRING" id="1121391.SAMN02745206_03049"/>
<keyword evidence="3" id="KW-0460">Magnesium</keyword>
<keyword evidence="2 4" id="KW-0378">Hydrolase</keyword>
<gene>
    <name evidence="4" type="ORF">SAMN02745206_03049</name>
</gene>
<name>A0A1M5G4D0_9BACT</name>
<dbReference type="SUPFAM" id="SSF101478">
    <property type="entry name" value="ADP-ribosylglycohydrolase"/>
    <property type="match status" value="1"/>
</dbReference>
<evidence type="ECO:0000313" key="5">
    <source>
        <dbReference type="Proteomes" id="UP000184076"/>
    </source>
</evidence>
<reference evidence="5" key="1">
    <citation type="submission" date="2016-11" db="EMBL/GenBank/DDBJ databases">
        <authorList>
            <person name="Varghese N."/>
            <person name="Submissions S."/>
        </authorList>
    </citation>
    <scope>NUCLEOTIDE SEQUENCE [LARGE SCALE GENOMIC DNA]</scope>
    <source>
        <strain evidence="5">DSM 9756</strain>
    </source>
</reference>
<evidence type="ECO:0000313" key="4">
    <source>
        <dbReference type="EMBL" id="SHF98331.1"/>
    </source>
</evidence>
<feature type="binding site" evidence="3">
    <location>
        <position position="259"/>
    </location>
    <ligand>
        <name>Mg(2+)</name>
        <dbReference type="ChEBI" id="CHEBI:18420"/>
        <label>1</label>
    </ligand>
</feature>
<accession>A0A1M5G4D0</accession>
<keyword evidence="3" id="KW-0479">Metal-binding</keyword>
<dbReference type="PANTHER" id="PTHR16222:SF24">
    <property type="entry name" value="ADP-RIBOSYLHYDROLASE ARH3"/>
    <property type="match status" value="1"/>
</dbReference>